<evidence type="ECO:0000256" key="1">
    <source>
        <dbReference type="ARBA" id="ARBA00023054"/>
    </source>
</evidence>
<keyword evidence="6" id="KW-1185">Reference proteome</keyword>
<dbReference type="InterPro" id="IPR003961">
    <property type="entry name" value="FN3_dom"/>
</dbReference>
<feature type="compositionally biased region" description="Acidic residues" evidence="2">
    <location>
        <begin position="27"/>
        <end position="41"/>
    </location>
</feature>
<evidence type="ECO:0000256" key="2">
    <source>
        <dbReference type="SAM" id="MobiDB-lite"/>
    </source>
</evidence>
<dbReference type="SUPFAM" id="SSF57845">
    <property type="entry name" value="B-box zinc-binding domain"/>
    <property type="match status" value="1"/>
</dbReference>
<reference evidence="5" key="1">
    <citation type="thesis" date="2020" institute="ProQuest LLC" country="789 East Eisenhower Parkway, Ann Arbor, MI, USA">
        <title>Comparative Genomics and Chromosome Evolution.</title>
        <authorList>
            <person name="Mudd A.B."/>
        </authorList>
    </citation>
    <scope>NUCLEOTIDE SEQUENCE</scope>
    <source>
        <strain evidence="5">1538</strain>
        <tissue evidence="5">Blood</tissue>
    </source>
</reference>
<dbReference type="PANTHER" id="PTHR24099">
    <property type="entry name" value="E3 UBIQUITIN-PROTEIN LIGASE TRIM36-RELATED"/>
    <property type="match status" value="1"/>
</dbReference>
<dbReference type="PRINTS" id="PR01407">
    <property type="entry name" value="BUTYPHLNCDUF"/>
</dbReference>
<evidence type="ECO:0000313" key="6">
    <source>
        <dbReference type="Proteomes" id="UP001181693"/>
    </source>
</evidence>
<feature type="region of interest" description="Disordered" evidence="2">
    <location>
        <begin position="125"/>
        <end position="191"/>
    </location>
</feature>
<dbReference type="Gene3D" id="2.60.40.10">
    <property type="entry name" value="Immunoglobulins"/>
    <property type="match status" value="2"/>
</dbReference>
<feature type="region of interest" description="Disordered" evidence="2">
    <location>
        <begin position="223"/>
        <end position="250"/>
    </location>
</feature>
<feature type="region of interest" description="Disordered" evidence="2">
    <location>
        <begin position="25"/>
        <end position="84"/>
    </location>
</feature>
<evidence type="ECO:0000313" key="5">
    <source>
        <dbReference type="EMBL" id="DBA31805.1"/>
    </source>
</evidence>
<dbReference type="InterPro" id="IPR050617">
    <property type="entry name" value="E3_ligase_FN3/SPRY"/>
</dbReference>
<dbReference type="InterPro" id="IPR003879">
    <property type="entry name" value="Butyrophylin_SPRY"/>
</dbReference>
<dbReference type="SUPFAM" id="SSF49265">
    <property type="entry name" value="Fibronectin type III"/>
    <property type="match status" value="1"/>
</dbReference>
<feature type="region of interest" description="Disordered" evidence="2">
    <location>
        <begin position="199"/>
        <end position="218"/>
    </location>
</feature>
<dbReference type="AlphaFoldDB" id="A0AAV3B2Q1"/>
<gene>
    <name evidence="5" type="ORF">GDO54_007578</name>
</gene>
<proteinExistence type="predicted"/>
<dbReference type="Proteomes" id="UP001181693">
    <property type="component" value="Unassembled WGS sequence"/>
</dbReference>
<dbReference type="SMART" id="SM00060">
    <property type="entry name" value="FN3"/>
    <property type="match status" value="2"/>
</dbReference>
<dbReference type="InterPro" id="IPR003877">
    <property type="entry name" value="SPRY_dom"/>
</dbReference>
<keyword evidence="1" id="KW-0175">Coiled coil</keyword>
<dbReference type="Pfam" id="PF00622">
    <property type="entry name" value="SPRY"/>
    <property type="match status" value="1"/>
</dbReference>
<dbReference type="SMART" id="SM00449">
    <property type="entry name" value="SPRY"/>
    <property type="match status" value="1"/>
</dbReference>
<dbReference type="PROSITE" id="PS50853">
    <property type="entry name" value="FN3"/>
    <property type="match status" value="1"/>
</dbReference>
<dbReference type="PROSITE" id="PS50188">
    <property type="entry name" value="B302_SPRY"/>
    <property type="match status" value="1"/>
</dbReference>
<feature type="compositionally biased region" description="Polar residues" evidence="2">
    <location>
        <begin position="223"/>
        <end position="232"/>
    </location>
</feature>
<dbReference type="PANTHER" id="PTHR24099:SF6">
    <property type="entry name" value="FIBRONECTIN TYPE III AND SPRY DOMAIN-CONTAINING PROTEIN 2"/>
    <property type="match status" value="1"/>
</dbReference>
<evidence type="ECO:0008006" key="7">
    <source>
        <dbReference type="Google" id="ProtNLM"/>
    </source>
</evidence>
<dbReference type="Gene3D" id="3.30.160.60">
    <property type="entry name" value="Classic Zinc Finger"/>
    <property type="match status" value="1"/>
</dbReference>
<feature type="compositionally biased region" description="Basic and acidic residues" evidence="2">
    <location>
        <begin position="181"/>
        <end position="191"/>
    </location>
</feature>
<dbReference type="InterPro" id="IPR013320">
    <property type="entry name" value="ConA-like_dom_sf"/>
</dbReference>
<feature type="domain" description="Fibronectin type-III" evidence="4">
    <location>
        <begin position="461"/>
        <end position="557"/>
    </location>
</feature>
<dbReference type="SUPFAM" id="SSF49899">
    <property type="entry name" value="Concanavalin A-like lectins/glucanases"/>
    <property type="match status" value="1"/>
</dbReference>
<organism evidence="5 6">
    <name type="scientific">Pyxicephalus adspersus</name>
    <name type="common">African bullfrog</name>
    <dbReference type="NCBI Taxonomy" id="30357"/>
    <lineage>
        <taxon>Eukaryota</taxon>
        <taxon>Metazoa</taxon>
        <taxon>Chordata</taxon>
        <taxon>Craniata</taxon>
        <taxon>Vertebrata</taxon>
        <taxon>Euteleostomi</taxon>
        <taxon>Amphibia</taxon>
        <taxon>Batrachia</taxon>
        <taxon>Anura</taxon>
        <taxon>Neobatrachia</taxon>
        <taxon>Ranoidea</taxon>
        <taxon>Pyxicephalidae</taxon>
        <taxon>Pyxicephalinae</taxon>
        <taxon>Pyxicephalus</taxon>
    </lineage>
</organism>
<evidence type="ECO:0000259" key="3">
    <source>
        <dbReference type="PROSITE" id="PS50188"/>
    </source>
</evidence>
<dbReference type="InterPro" id="IPR013783">
    <property type="entry name" value="Ig-like_fold"/>
</dbReference>
<comment type="caution">
    <text evidence="5">The sequence shown here is derived from an EMBL/GenBank/DDBJ whole genome shotgun (WGS) entry which is preliminary data.</text>
</comment>
<feature type="domain" description="B30.2/SPRY" evidence="3">
    <location>
        <begin position="633"/>
        <end position="831"/>
    </location>
</feature>
<dbReference type="InterPro" id="IPR001870">
    <property type="entry name" value="B30.2/SPRY"/>
</dbReference>
<dbReference type="CDD" id="cd00063">
    <property type="entry name" value="FN3"/>
    <property type="match status" value="2"/>
</dbReference>
<dbReference type="InterPro" id="IPR043136">
    <property type="entry name" value="B30.2/SPRY_sf"/>
</dbReference>
<sequence>MENDTVDELDAIGLNDIYTALAKAEDQLEPIEEETEPEEEGSFGFYHTDLYDSQRRVGAFPEEEKEEQEQQHEAAQELTSSGAEQIQTDIQNDVDELAKLYGLSDDDKDSVVDPVIAVQPYKYTITQHNVPSTEEPLPLTKQNKESEIYPEDKHLGLQDESLKIEHTKTTRQPDGKGIQPQDKEEGLEVEHSPGDVDEFLQQHTQPPQSGGDLVEMENPTECTNQENNVQGSHSEEKQNSPADVSKETEEPPDIFCLQCKIPIRAFDKLFGLHKDHSVKEISVAVENIKEDVHKNMCKLEEQIAQMENFAGHLEEIFITIEENFGRQEQNVEMHYTEVMDTIASKHEEKLQVLADEKKMKLESLFEQLVECGKSLDTSKELMETIQTLFKENNKVEFVKLICFQCGLIKLILNICRLHEYFNTDINLNISTNAEFENNNLDFSDVENLLDSINTLPVPSAPVINPQAPNSATAVSLRVCWSLYSEDTVEHYHLFYKPVSDVAQGEDRQEFMIRSKETYCTVTNLMPNTQYEFWVIAINASGESPASENAVYVTAPSPPIIKTKECLSCEDAAFICWESGNINPVESYTVEIQNAKNEKEDNSFSECIVGIPICESLILLKPNGMYHISVKAVNVGGPSESSKPVSINTTGTYFYLNEETSHPLLSISDNGSTISCEEEESLEDLPYHCNNFSRCIAVLGNLIPFKGRHYWEVEVDENTEYRVGVAYEDTNRSGMLGANNSSWCLRHICTRTRHRYEFLHCGVAPDIRITIPPTRIGILLDYDYDSLSFFNMNINQHLYTFQCQFQHLVHPCFALEKRGKLKIRNGIPVPHSPTVP</sequence>
<dbReference type="InterPro" id="IPR036116">
    <property type="entry name" value="FN3_sf"/>
</dbReference>
<protein>
    <recommendedName>
        <fullName evidence="7">Fibronectin type III and SPRY domain-containing protein 2</fullName>
    </recommendedName>
</protein>
<dbReference type="Pfam" id="PF00041">
    <property type="entry name" value="fn3"/>
    <property type="match status" value="1"/>
</dbReference>
<feature type="compositionally biased region" description="Basic and acidic residues" evidence="2">
    <location>
        <begin position="142"/>
        <end position="174"/>
    </location>
</feature>
<evidence type="ECO:0000259" key="4">
    <source>
        <dbReference type="PROSITE" id="PS50853"/>
    </source>
</evidence>
<dbReference type="Gene3D" id="2.60.120.920">
    <property type="match status" value="1"/>
</dbReference>
<dbReference type="EMBL" id="DYDO01000002">
    <property type="protein sequence ID" value="DBA31805.1"/>
    <property type="molecule type" value="Genomic_DNA"/>
</dbReference>
<accession>A0AAV3B2Q1</accession>
<name>A0AAV3B2Q1_PYXAD</name>
<feature type="compositionally biased region" description="Basic and acidic residues" evidence="2">
    <location>
        <begin position="233"/>
        <end position="249"/>
    </location>
</feature>